<keyword evidence="3" id="KW-1185">Reference proteome</keyword>
<proteinExistence type="predicted"/>
<accession>A0A6N7EHJ6</accession>
<dbReference type="InterPro" id="IPR029058">
    <property type="entry name" value="AB_hydrolase_fold"/>
</dbReference>
<evidence type="ECO:0000313" key="3">
    <source>
        <dbReference type="Proteomes" id="UP000437709"/>
    </source>
</evidence>
<keyword evidence="2" id="KW-0378">Hydrolase</keyword>
<dbReference type="EMBL" id="WHPC01000007">
    <property type="protein sequence ID" value="MPV36187.1"/>
    <property type="molecule type" value="Genomic_DNA"/>
</dbReference>
<dbReference type="RefSeq" id="WP_152195833.1">
    <property type="nucleotide sequence ID" value="NZ_VUKD01000004.1"/>
</dbReference>
<evidence type="ECO:0000259" key="1">
    <source>
        <dbReference type="Pfam" id="PF12697"/>
    </source>
</evidence>
<comment type="caution">
    <text evidence="2">The sequence shown here is derived from an EMBL/GenBank/DDBJ whole genome shotgun (WGS) entry which is preliminary data.</text>
</comment>
<dbReference type="OrthoDB" id="63519at2"/>
<name>A0A6N7EHJ6_9MICO</name>
<sequence length="274" mass="27663">MSVQHVTSADGTSIAYESYGEGPAVLLVAAANADRAALRPLAQALAAGATAITYDRRGRGESTDAAATGDVTPVAGAVERELEDLDALVDAVGGTAALLGYSSGAHVAALGAVRNPGVQALVMFEPPFAVEPVAPTTELAEQLAALVAQGRRGDAVAHFMSAGVGLDDATVAHVRGAPFFPAMEAMANSLVYDAAVTGLHDDPRPIGAQVTVPTLALHGRDTWPGLVDSARAAAAAFTGAELRAVDGADHDLRPDAVAPQVLDLLARVAAPPGR</sequence>
<dbReference type="Gene3D" id="3.40.50.1820">
    <property type="entry name" value="alpha/beta hydrolase"/>
    <property type="match status" value="1"/>
</dbReference>
<dbReference type="Pfam" id="PF12697">
    <property type="entry name" value="Abhydrolase_6"/>
    <property type="match status" value="1"/>
</dbReference>
<dbReference type="AlphaFoldDB" id="A0A6N7EHJ6"/>
<dbReference type="Proteomes" id="UP000437709">
    <property type="component" value="Unassembled WGS sequence"/>
</dbReference>
<feature type="domain" description="AB hydrolase-1" evidence="1">
    <location>
        <begin position="38"/>
        <end position="258"/>
    </location>
</feature>
<evidence type="ECO:0000313" key="2">
    <source>
        <dbReference type="EMBL" id="MPV36187.1"/>
    </source>
</evidence>
<dbReference type="PANTHER" id="PTHR43433">
    <property type="entry name" value="HYDROLASE, ALPHA/BETA FOLD FAMILY PROTEIN"/>
    <property type="match status" value="1"/>
</dbReference>
<dbReference type="PANTHER" id="PTHR43433:SF5">
    <property type="entry name" value="AB HYDROLASE-1 DOMAIN-CONTAINING PROTEIN"/>
    <property type="match status" value="1"/>
</dbReference>
<gene>
    <name evidence="2" type="ORF">GB881_03850</name>
</gene>
<reference evidence="2 3" key="1">
    <citation type="submission" date="2019-10" db="EMBL/GenBank/DDBJ databases">
        <title>Georgenia wutianyii sp. nov. and Georgenia yuyongxinii sp. nov. isolated from plateau pika (Ochotona curzoniae) in the Qinghai-Tibet plateau of China.</title>
        <authorList>
            <person name="Tian Z."/>
        </authorList>
    </citation>
    <scope>NUCLEOTIDE SEQUENCE [LARGE SCALE GENOMIC DNA]</scope>
    <source>
        <strain evidence="2 3">JCM 19765</strain>
    </source>
</reference>
<dbReference type="InterPro" id="IPR050471">
    <property type="entry name" value="AB_hydrolase"/>
</dbReference>
<dbReference type="GO" id="GO:0016787">
    <property type="term" value="F:hydrolase activity"/>
    <property type="evidence" value="ECO:0007669"/>
    <property type="project" value="UniProtKB-KW"/>
</dbReference>
<dbReference type="InterPro" id="IPR000073">
    <property type="entry name" value="AB_hydrolase_1"/>
</dbReference>
<protein>
    <submittedName>
        <fullName evidence="2">Alpha/beta fold hydrolase</fullName>
    </submittedName>
</protein>
<dbReference type="SUPFAM" id="SSF53474">
    <property type="entry name" value="alpha/beta-Hydrolases"/>
    <property type="match status" value="1"/>
</dbReference>
<organism evidence="2 3">
    <name type="scientific">Georgenia subflava</name>
    <dbReference type="NCBI Taxonomy" id="1622177"/>
    <lineage>
        <taxon>Bacteria</taxon>
        <taxon>Bacillati</taxon>
        <taxon>Actinomycetota</taxon>
        <taxon>Actinomycetes</taxon>
        <taxon>Micrococcales</taxon>
        <taxon>Bogoriellaceae</taxon>
        <taxon>Georgenia</taxon>
    </lineage>
</organism>